<accession>A0A921G1V2</accession>
<feature type="transmembrane region" description="Helical" evidence="1">
    <location>
        <begin position="119"/>
        <end position="141"/>
    </location>
</feature>
<protein>
    <submittedName>
        <fullName evidence="2">ABC transporter permease</fullName>
    </submittedName>
</protein>
<evidence type="ECO:0000256" key="1">
    <source>
        <dbReference type="SAM" id="Phobius"/>
    </source>
</evidence>
<dbReference type="GO" id="GO:0005886">
    <property type="term" value="C:plasma membrane"/>
    <property type="evidence" value="ECO:0007669"/>
    <property type="project" value="UniProtKB-SubCell"/>
</dbReference>
<evidence type="ECO:0000313" key="2">
    <source>
        <dbReference type="EMBL" id="HJF33993.1"/>
    </source>
</evidence>
<proteinExistence type="predicted"/>
<reference evidence="2" key="1">
    <citation type="journal article" date="2021" name="PeerJ">
        <title>Extensive microbial diversity within the chicken gut microbiome revealed by metagenomics and culture.</title>
        <authorList>
            <person name="Gilroy R."/>
            <person name="Ravi A."/>
            <person name="Getino M."/>
            <person name="Pursley I."/>
            <person name="Horton D.L."/>
            <person name="Alikhan N.F."/>
            <person name="Baker D."/>
            <person name="Gharbi K."/>
            <person name="Hall N."/>
            <person name="Watson M."/>
            <person name="Adriaenssens E.M."/>
            <person name="Foster-Nyarko E."/>
            <person name="Jarju S."/>
            <person name="Secka A."/>
            <person name="Antonio M."/>
            <person name="Oren A."/>
            <person name="Chaudhuri R.R."/>
            <person name="La Ragione R."/>
            <person name="Hildebrand F."/>
            <person name="Pallen M.J."/>
        </authorList>
    </citation>
    <scope>NUCLEOTIDE SEQUENCE</scope>
    <source>
        <strain evidence="2">CHK171-7178</strain>
    </source>
</reference>
<feature type="transmembrane region" description="Helical" evidence="1">
    <location>
        <begin position="68"/>
        <end position="88"/>
    </location>
</feature>
<comment type="caution">
    <text evidence="2">The sequence shown here is derived from an EMBL/GenBank/DDBJ whole genome shotgun (WGS) entry which is preliminary data.</text>
</comment>
<dbReference type="AlphaFoldDB" id="A0A921G1V2"/>
<reference evidence="2" key="2">
    <citation type="submission" date="2021-09" db="EMBL/GenBank/DDBJ databases">
        <authorList>
            <person name="Gilroy R."/>
        </authorList>
    </citation>
    <scope>NUCLEOTIDE SEQUENCE</scope>
    <source>
        <strain evidence="2">CHK171-7178</strain>
    </source>
</reference>
<keyword evidence="1" id="KW-1133">Transmembrane helix</keyword>
<feature type="transmembrane region" description="Helical" evidence="1">
    <location>
        <begin position="186"/>
        <end position="207"/>
    </location>
</feature>
<dbReference type="Pfam" id="PF12679">
    <property type="entry name" value="ABC2_membrane_2"/>
    <property type="match status" value="1"/>
</dbReference>
<evidence type="ECO:0000313" key="3">
    <source>
        <dbReference type="Proteomes" id="UP000698173"/>
    </source>
</evidence>
<name>A0A921G1V2_SPOPS</name>
<gene>
    <name evidence="2" type="ORF">K8V56_19700</name>
</gene>
<feature type="transmembrane region" description="Helical" evidence="1">
    <location>
        <begin position="21"/>
        <end position="42"/>
    </location>
</feature>
<feature type="transmembrane region" description="Helical" evidence="1">
    <location>
        <begin position="153"/>
        <end position="174"/>
    </location>
</feature>
<dbReference type="Proteomes" id="UP000698173">
    <property type="component" value="Unassembled WGS sequence"/>
</dbReference>
<keyword evidence="1" id="KW-0812">Transmembrane</keyword>
<feature type="transmembrane region" description="Helical" evidence="1">
    <location>
        <begin position="227"/>
        <end position="249"/>
    </location>
</feature>
<sequence length="260" mass="29501">MNGFRVLVQKEWRENTRNFKVLWIPIVFIILGMLEPVTNHFLPEIMKSVGNLPEGAEFAWPELKGEDIFLSLLGQYQLIGILVIILAFMGTISGERKNGTATLLYVRPMSFRNYFLSKWIVVNGIVLGSLWLGFMGAWYYIEILYNHVDALPVFAFIATYSLWLVFVVTVVLVLSAWLPTGGVAGLAILITLIYPIIDSLIGAYWTISPWKLSIYASYWFNPDSELSGLWMSIYLTVILIVLLILFGIFMSKRNAAKTTV</sequence>
<dbReference type="GO" id="GO:0140359">
    <property type="term" value="F:ABC-type transporter activity"/>
    <property type="evidence" value="ECO:0007669"/>
    <property type="project" value="InterPro"/>
</dbReference>
<keyword evidence="1" id="KW-0472">Membrane</keyword>
<organism evidence="2 3">
    <name type="scientific">Sporosarcina psychrophila</name>
    <name type="common">Bacillus psychrophilus</name>
    <dbReference type="NCBI Taxonomy" id="1476"/>
    <lineage>
        <taxon>Bacteria</taxon>
        <taxon>Bacillati</taxon>
        <taxon>Bacillota</taxon>
        <taxon>Bacilli</taxon>
        <taxon>Bacillales</taxon>
        <taxon>Caryophanaceae</taxon>
        <taxon>Sporosarcina</taxon>
    </lineage>
</organism>
<dbReference type="EMBL" id="DYWT01000294">
    <property type="protein sequence ID" value="HJF33993.1"/>
    <property type="molecule type" value="Genomic_DNA"/>
</dbReference>